<evidence type="ECO:0000313" key="12">
    <source>
        <dbReference type="EMBL" id="MCP1338265.1"/>
    </source>
</evidence>
<accession>A0A9X2JS15</accession>
<evidence type="ECO:0000256" key="1">
    <source>
        <dbReference type="ARBA" id="ARBA00022448"/>
    </source>
</evidence>
<dbReference type="Pfam" id="PF02669">
    <property type="entry name" value="KdpC"/>
    <property type="match status" value="1"/>
</dbReference>
<dbReference type="NCBIfam" id="NF001454">
    <property type="entry name" value="PRK00315.1"/>
    <property type="match status" value="1"/>
</dbReference>
<evidence type="ECO:0000256" key="4">
    <source>
        <dbReference type="ARBA" id="ARBA00022692"/>
    </source>
</evidence>
<organism evidence="12 13">
    <name type="scientific">Idiomarina rhizosphaerae</name>
    <dbReference type="NCBI Taxonomy" id="2961572"/>
    <lineage>
        <taxon>Bacteria</taxon>
        <taxon>Pseudomonadati</taxon>
        <taxon>Pseudomonadota</taxon>
        <taxon>Gammaproteobacteria</taxon>
        <taxon>Alteromonadales</taxon>
        <taxon>Idiomarinaceae</taxon>
        <taxon>Idiomarina</taxon>
    </lineage>
</organism>
<comment type="subcellular location">
    <subcellularLocation>
        <location evidence="11">Cell membrane</location>
        <topology evidence="11">Single-pass membrane protein</topology>
    </subcellularLocation>
</comment>
<name>A0A9X2JS15_9GAMM</name>
<dbReference type="RefSeq" id="WP_253617235.1">
    <property type="nucleotide sequence ID" value="NZ_JAMZDE010000001.1"/>
</dbReference>
<evidence type="ECO:0000313" key="13">
    <source>
        <dbReference type="Proteomes" id="UP001139474"/>
    </source>
</evidence>
<dbReference type="InterPro" id="IPR003820">
    <property type="entry name" value="KdpC"/>
</dbReference>
<keyword evidence="3 11" id="KW-0633">Potassium transport</keyword>
<evidence type="ECO:0000256" key="2">
    <source>
        <dbReference type="ARBA" id="ARBA00022475"/>
    </source>
</evidence>
<evidence type="ECO:0000256" key="6">
    <source>
        <dbReference type="ARBA" id="ARBA00022840"/>
    </source>
</evidence>
<evidence type="ECO:0000256" key="3">
    <source>
        <dbReference type="ARBA" id="ARBA00022538"/>
    </source>
</evidence>
<evidence type="ECO:0000256" key="8">
    <source>
        <dbReference type="ARBA" id="ARBA00022989"/>
    </source>
</evidence>
<feature type="transmembrane region" description="Helical" evidence="11">
    <location>
        <begin position="12"/>
        <end position="33"/>
    </location>
</feature>
<sequence>MTTLNSSSAGSIITGIRFSATLIIVCGVIYTGATTLVGEQLFSHQASGSIIEKDGKAIGSELIAQDFQAPNYFYARPSAAGYDPTGTGGSNLAPSNPELREQVRARSQSIQALEGVDANKIPPELLAASGAGLDPHISPQAAEFQAPRIANTRGLQLNQVKALIDEHTEGKQLGLFGQPRVNVLKLNIALDNASMKNENTED</sequence>
<comment type="similarity">
    <text evidence="11">Belongs to the KdpC family.</text>
</comment>
<evidence type="ECO:0000256" key="11">
    <source>
        <dbReference type="HAMAP-Rule" id="MF_00276"/>
    </source>
</evidence>
<keyword evidence="6 11" id="KW-0067">ATP-binding</keyword>
<keyword evidence="9 11" id="KW-0406">Ion transport</keyword>
<keyword evidence="5 11" id="KW-0547">Nucleotide-binding</keyword>
<dbReference type="GO" id="GO:0008556">
    <property type="term" value="F:P-type potassium transmembrane transporter activity"/>
    <property type="evidence" value="ECO:0007669"/>
    <property type="project" value="InterPro"/>
</dbReference>
<comment type="caution">
    <text evidence="12">The sequence shown here is derived from an EMBL/GenBank/DDBJ whole genome shotgun (WGS) entry which is preliminary data.</text>
</comment>
<keyword evidence="2 11" id="KW-1003">Cell membrane</keyword>
<dbReference type="GO" id="GO:0005524">
    <property type="term" value="F:ATP binding"/>
    <property type="evidence" value="ECO:0007669"/>
    <property type="project" value="UniProtKB-UniRule"/>
</dbReference>
<dbReference type="GO" id="GO:0005886">
    <property type="term" value="C:plasma membrane"/>
    <property type="evidence" value="ECO:0007669"/>
    <property type="project" value="UniProtKB-SubCell"/>
</dbReference>
<evidence type="ECO:0000256" key="9">
    <source>
        <dbReference type="ARBA" id="ARBA00023065"/>
    </source>
</evidence>
<keyword evidence="4 11" id="KW-0812">Transmembrane</keyword>
<evidence type="ECO:0000256" key="10">
    <source>
        <dbReference type="ARBA" id="ARBA00023136"/>
    </source>
</evidence>
<evidence type="ECO:0000256" key="7">
    <source>
        <dbReference type="ARBA" id="ARBA00022958"/>
    </source>
</evidence>
<dbReference type="PIRSF" id="PIRSF001296">
    <property type="entry name" value="K_ATPase_KdpC"/>
    <property type="match status" value="1"/>
</dbReference>
<keyword evidence="8 11" id="KW-1133">Transmembrane helix</keyword>
<dbReference type="HAMAP" id="MF_00276">
    <property type="entry name" value="KdpC"/>
    <property type="match status" value="1"/>
</dbReference>
<comment type="subunit">
    <text evidence="11">The system is composed of three essential subunits: KdpA, KdpB and KdpC.</text>
</comment>
<protein>
    <recommendedName>
        <fullName evidence="11">Potassium-transporting ATPase KdpC subunit</fullName>
    </recommendedName>
    <alternativeName>
        <fullName evidence="11">ATP phosphohydrolase [potassium-transporting] C chain</fullName>
    </alternativeName>
    <alternativeName>
        <fullName evidence="11">Potassium-binding and translocating subunit C</fullName>
    </alternativeName>
    <alternativeName>
        <fullName evidence="11">Potassium-translocating ATPase C chain</fullName>
    </alternativeName>
</protein>
<dbReference type="NCBIfam" id="TIGR00681">
    <property type="entry name" value="kdpC"/>
    <property type="match status" value="1"/>
</dbReference>
<dbReference type="PANTHER" id="PTHR30042:SF2">
    <property type="entry name" value="POTASSIUM-TRANSPORTING ATPASE KDPC SUBUNIT"/>
    <property type="match status" value="1"/>
</dbReference>
<reference evidence="12" key="1">
    <citation type="submission" date="2022-06" db="EMBL/GenBank/DDBJ databases">
        <title>Idiomarina rhizosphaerae M1R2S28.</title>
        <authorList>
            <person name="Sun J.-Q."/>
            <person name="Li L.-F."/>
        </authorList>
    </citation>
    <scope>NUCLEOTIDE SEQUENCE</scope>
    <source>
        <strain evidence="12">M1R2S28</strain>
    </source>
</reference>
<keyword evidence="10 11" id="KW-0472">Membrane</keyword>
<dbReference type="Proteomes" id="UP001139474">
    <property type="component" value="Unassembled WGS sequence"/>
</dbReference>
<proteinExistence type="inferred from homology"/>
<comment type="function">
    <text evidence="11">Part of the high-affinity ATP-driven potassium transport (or Kdp) system, which catalyzes the hydrolysis of ATP coupled with the electrogenic transport of potassium into the cytoplasm. This subunit acts as a catalytic chaperone that increases the ATP-binding affinity of the ATP-hydrolyzing subunit KdpB by the formation of a transient KdpB/KdpC/ATP ternary complex.</text>
</comment>
<keyword evidence="1 11" id="KW-0813">Transport</keyword>
<keyword evidence="13" id="KW-1185">Reference proteome</keyword>
<dbReference type="PANTHER" id="PTHR30042">
    <property type="entry name" value="POTASSIUM-TRANSPORTING ATPASE C CHAIN"/>
    <property type="match status" value="1"/>
</dbReference>
<dbReference type="EMBL" id="JAMZDE010000001">
    <property type="protein sequence ID" value="MCP1338265.1"/>
    <property type="molecule type" value="Genomic_DNA"/>
</dbReference>
<gene>
    <name evidence="11 12" type="primary">kdpC</name>
    <name evidence="12" type="ORF">NJR55_01540</name>
</gene>
<evidence type="ECO:0000256" key="5">
    <source>
        <dbReference type="ARBA" id="ARBA00022741"/>
    </source>
</evidence>
<dbReference type="AlphaFoldDB" id="A0A9X2JS15"/>
<keyword evidence="7 11" id="KW-0630">Potassium</keyword>